<keyword evidence="2" id="KW-1003">Cell membrane</keyword>
<evidence type="ECO:0000256" key="1">
    <source>
        <dbReference type="ARBA" id="ARBA00004651"/>
    </source>
</evidence>
<evidence type="ECO:0000256" key="4">
    <source>
        <dbReference type="ARBA" id="ARBA00022989"/>
    </source>
</evidence>
<dbReference type="GO" id="GO:0005886">
    <property type="term" value="C:plasma membrane"/>
    <property type="evidence" value="ECO:0007669"/>
    <property type="project" value="UniProtKB-SubCell"/>
</dbReference>
<dbReference type="RefSeq" id="XP_016940286.3">
    <property type="nucleotide sequence ID" value="XM_017084797.4"/>
</dbReference>
<dbReference type="AlphaFoldDB" id="A0AB39ZP42"/>
<keyword evidence="5 8" id="KW-0472">Membrane</keyword>
<dbReference type="InterPro" id="IPR052192">
    <property type="entry name" value="Insect_Ionotropic_Sensory_Rcpt"/>
</dbReference>
<feature type="transmembrane region" description="Helical" evidence="8">
    <location>
        <begin position="367"/>
        <end position="386"/>
    </location>
</feature>
<evidence type="ECO:0000313" key="10">
    <source>
        <dbReference type="Proteomes" id="UP001652628"/>
    </source>
</evidence>
<evidence type="ECO:0000313" key="11">
    <source>
        <dbReference type="RefSeq" id="XP_016940286.3"/>
    </source>
</evidence>
<evidence type="ECO:0000256" key="6">
    <source>
        <dbReference type="ARBA" id="ARBA00023170"/>
    </source>
</evidence>
<feature type="transmembrane region" description="Helical" evidence="8">
    <location>
        <begin position="309"/>
        <end position="327"/>
    </location>
</feature>
<accession>A0AB39ZP42</accession>
<keyword evidence="10" id="KW-1185">Reference proteome</keyword>
<keyword evidence="9" id="KW-0732">Signal</keyword>
<sequence length="598" mass="69604">MAMGWIVLIFWCFGQLSAQSFNITRPTDLELEDRLLQVLLQLNLEEEYNTLLVYGKECVFHSLLRHLAIPTVIVGSGSTNYTWNFSTSTLILTCGSDAEREENSNTLLKLQRTRRLIYLQDNSEPESICNKYSLKEQHNIAMVKSSFYQSDSIYSCRYFQTPNYKEGHFSEDQPIYIENFQNMHGTTIRTVPDRMVPRTIVYQDKKTGETKMVGYLANMMNTYAQKLNAKLQFINITELGVEKANMDDILNWAKQDILDIGTALTSSLQTKGMDNVGYPYLLTGYCLMIPVPAKLPYNLVYSMIVDSQVLSIIFVLLCVFSVLIIYTQNLSWRNLTLANVLLNDKSLRGLLGQSFPFPPNPSKHLKLIIFVLCFASVMITTMYEAYLQAYFTRPPSEPFIRAFRDIGNFSQKLAISRIEVKVLTSLNNSHFREISEDHLMIFDDWSKYLDMRDSLNTSFIYPISVDRWSCFEAQQKFFEEPAFYLASDLCFNELMFFNTPLRRYLPHRHLFNDHMMRQHEFGLVGFWKSQSFLEMVRLKLASMTDLSHKQRTEDSLLLDDISWILKLYMGAIAASICCFILEISRCGERCNRLWRRRR</sequence>
<evidence type="ECO:0000256" key="9">
    <source>
        <dbReference type="SAM" id="SignalP"/>
    </source>
</evidence>
<gene>
    <name evidence="11" type="primary">Ir52a</name>
</gene>
<comment type="subcellular location">
    <subcellularLocation>
        <location evidence="1">Cell membrane</location>
        <topology evidence="1">Multi-pass membrane protein</topology>
    </subcellularLocation>
</comment>
<dbReference type="Proteomes" id="UP001652628">
    <property type="component" value="Chromosome 2R"/>
</dbReference>
<keyword evidence="3 8" id="KW-0812">Transmembrane</keyword>
<dbReference type="PANTHER" id="PTHR42643:SF41">
    <property type="entry name" value="IONOTROPIC RECEPTOR 20A-RELATED"/>
    <property type="match status" value="1"/>
</dbReference>
<proteinExistence type="predicted"/>
<dbReference type="PANTHER" id="PTHR42643">
    <property type="entry name" value="IONOTROPIC RECEPTOR 20A-RELATED"/>
    <property type="match status" value="1"/>
</dbReference>
<evidence type="ECO:0000256" key="5">
    <source>
        <dbReference type="ARBA" id="ARBA00023136"/>
    </source>
</evidence>
<evidence type="ECO:0000256" key="8">
    <source>
        <dbReference type="SAM" id="Phobius"/>
    </source>
</evidence>
<keyword evidence="4 8" id="KW-1133">Transmembrane helix</keyword>
<evidence type="ECO:0000256" key="3">
    <source>
        <dbReference type="ARBA" id="ARBA00022692"/>
    </source>
</evidence>
<keyword evidence="7" id="KW-0325">Glycoprotein</keyword>
<reference evidence="11" key="1">
    <citation type="submission" date="2025-08" db="UniProtKB">
        <authorList>
            <consortium name="RefSeq"/>
        </authorList>
    </citation>
    <scope>IDENTIFICATION</scope>
</reference>
<organism evidence="10 11">
    <name type="scientific">Drosophila suzukii</name>
    <name type="common">Spotted-wing drosophila fruit fly</name>
    <dbReference type="NCBI Taxonomy" id="28584"/>
    <lineage>
        <taxon>Eukaryota</taxon>
        <taxon>Metazoa</taxon>
        <taxon>Ecdysozoa</taxon>
        <taxon>Arthropoda</taxon>
        <taxon>Hexapoda</taxon>
        <taxon>Insecta</taxon>
        <taxon>Pterygota</taxon>
        <taxon>Neoptera</taxon>
        <taxon>Endopterygota</taxon>
        <taxon>Diptera</taxon>
        <taxon>Brachycera</taxon>
        <taxon>Muscomorpha</taxon>
        <taxon>Ephydroidea</taxon>
        <taxon>Drosophilidae</taxon>
        <taxon>Drosophila</taxon>
        <taxon>Sophophora</taxon>
    </lineage>
</organism>
<protein>
    <submittedName>
        <fullName evidence="11">Uncharacterized protein Ir52a</fullName>
    </submittedName>
</protein>
<name>A0AB39ZP42_DROSZ</name>
<feature type="chain" id="PRO_5046214481" evidence="9">
    <location>
        <begin position="19"/>
        <end position="598"/>
    </location>
</feature>
<dbReference type="GeneID" id="108017688"/>
<evidence type="ECO:0000256" key="7">
    <source>
        <dbReference type="ARBA" id="ARBA00023180"/>
    </source>
</evidence>
<keyword evidence="6" id="KW-0675">Receptor</keyword>
<feature type="signal peptide" evidence="9">
    <location>
        <begin position="1"/>
        <end position="18"/>
    </location>
</feature>
<evidence type="ECO:0000256" key="2">
    <source>
        <dbReference type="ARBA" id="ARBA00022475"/>
    </source>
</evidence>